<dbReference type="STRING" id="999552.METH_06425"/>
<dbReference type="PATRIC" id="fig|999552.6.peg.1298"/>
<evidence type="ECO:0000256" key="2">
    <source>
        <dbReference type="SAM" id="SignalP"/>
    </source>
</evidence>
<evidence type="ECO:0000313" key="4">
    <source>
        <dbReference type="Proteomes" id="UP000018780"/>
    </source>
</evidence>
<dbReference type="AlphaFoldDB" id="V9VP03"/>
<feature type="region of interest" description="Disordered" evidence="1">
    <location>
        <begin position="82"/>
        <end position="101"/>
    </location>
</feature>
<feature type="chain" id="PRO_5004782850" evidence="2">
    <location>
        <begin position="29"/>
        <end position="101"/>
    </location>
</feature>
<keyword evidence="2" id="KW-0732">Signal</keyword>
<dbReference type="HOGENOM" id="CLU_152410_0_0_5"/>
<sequence>MSNTAKSLAVAGAVAAALTAASTMPAAAATKEKCYGVSLAGQNDCAAGPGTTCAGTSTTDYQGNAWTLVDAGTCTGLELPAMADGTERKGSLEPLERDQPA</sequence>
<evidence type="ECO:0000313" key="3">
    <source>
        <dbReference type="EMBL" id="AHD00411.1"/>
    </source>
</evidence>
<name>V9VP03_9RHOB</name>
<dbReference type="Pfam" id="PF10048">
    <property type="entry name" value="DUF2282"/>
    <property type="match status" value="1"/>
</dbReference>
<evidence type="ECO:0000256" key="1">
    <source>
        <dbReference type="SAM" id="MobiDB-lite"/>
    </source>
</evidence>
<organism evidence="3 4">
    <name type="scientific">Leisingera methylohalidivorans DSM 14336</name>
    <dbReference type="NCBI Taxonomy" id="999552"/>
    <lineage>
        <taxon>Bacteria</taxon>
        <taxon>Pseudomonadati</taxon>
        <taxon>Pseudomonadota</taxon>
        <taxon>Alphaproteobacteria</taxon>
        <taxon>Rhodobacterales</taxon>
        <taxon>Roseobacteraceae</taxon>
        <taxon>Leisingera</taxon>
    </lineage>
</organism>
<dbReference type="Proteomes" id="UP000018780">
    <property type="component" value="Chromosome"/>
</dbReference>
<keyword evidence="4" id="KW-1185">Reference proteome</keyword>
<accession>V9VP03</accession>
<reference evidence="3 4" key="1">
    <citation type="submission" date="2013-09" db="EMBL/GenBank/DDBJ databases">
        <authorList>
            <consortium name="DOE Joint Genome Institute"/>
            <person name="Klenk H.-P."/>
            <person name="Huntemann M."/>
            <person name="Han J."/>
            <person name="Chen A."/>
            <person name="Kyrpides N."/>
            <person name="Mavromatis K."/>
            <person name="Markowitz V."/>
            <person name="Palaniappan K."/>
            <person name="Ivanova N."/>
            <person name="Schaumberg A."/>
            <person name="Pati A."/>
            <person name="Liolios K."/>
            <person name="Nordberg H.P."/>
            <person name="Cantor M.N."/>
            <person name="Hua S.X."/>
            <person name="Woyke T."/>
        </authorList>
    </citation>
    <scope>NUCLEOTIDE SEQUENCE [LARGE SCALE GENOMIC DNA]</scope>
    <source>
        <strain evidence="3 4">DSM 14336</strain>
    </source>
</reference>
<dbReference type="InterPro" id="IPR018740">
    <property type="entry name" value="DUF2282_membr"/>
</dbReference>
<feature type="compositionally biased region" description="Basic and acidic residues" evidence="1">
    <location>
        <begin position="85"/>
        <end position="101"/>
    </location>
</feature>
<dbReference type="OrthoDB" id="9808309at2"/>
<gene>
    <name evidence="3" type="ORF">METH_06425</name>
</gene>
<dbReference type="RefSeq" id="WP_024089563.1">
    <property type="nucleotide sequence ID" value="NC_023135.1"/>
</dbReference>
<protein>
    <submittedName>
        <fullName evidence="3">Signal peptide protein</fullName>
    </submittedName>
</protein>
<dbReference type="KEGG" id="lmd:METH_06425"/>
<feature type="signal peptide" evidence="2">
    <location>
        <begin position="1"/>
        <end position="28"/>
    </location>
</feature>
<dbReference type="EMBL" id="CP006773">
    <property type="protein sequence ID" value="AHD00411.1"/>
    <property type="molecule type" value="Genomic_DNA"/>
</dbReference>
<proteinExistence type="predicted"/>